<keyword evidence="3" id="KW-1185">Reference proteome</keyword>
<reference evidence="3" key="2">
    <citation type="submission" date="2015-01" db="EMBL/GenBank/DDBJ databases">
        <title>Evolutionary Origins and Diversification of the Mycorrhizal Mutualists.</title>
        <authorList>
            <consortium name="DOE Joint Genome Institute"/>
            <consortium name="Mycorrhizal Genomics Consortium"/>
            <person name="Kohler A."/>
            <person name="Kuo A."/>
            <person name="Nagy L.G."/>
            <person name="Floudas D."/>
            <person name="Copeland A."/>
            <person name="Barry K.W."/>
            <person name="Cichocki N."/>
            <person name="Veneault-Fourrey C."/>
            <person name="LaButti K."/>
            <person name="Lindquist E.A."/>
            <person name="Lipzen A."/>
            <person name="Lundell T."/>
            <person name="Morin E."/>
            <person name="Murat C."/>
            <person name="Riley R."/>
            <person name="Ohm R."/>
            <person name="Sun H."/>
            <person name="Tunlid A."/>
            <person name="Henrissat B."/>
            <person name="Grigoriev I.V."/>
            <person name="Hibbett D.S."/>
            <person name="Martin F."/>
        </authorList>
    </citation>
    <scope>NUCLEOTIDE SEQUENCE [LARGE SCALE GENOMIC DNA]</scope>
    <source>
        <strain evidence="3">h7</strain>
    </source>
</reference>
<evidence type="ECO:0000313" key="2">
    <source>
        <dbReference type="EMBL" id="KIM38931.1"/>
    </source>
</evidence>
<evidence type="ECO:0000313" key="3">
    <source>
        <dbReference type="Proteomes" id="UP000053424"/>
    </source>
</evidence>
<dbReference type="EMBL" id="KN831788">
    <property type="protein sequence ID" value="KIM38931.1"/>
    <property type="molecule type" value="Genomic_DNA"/>
</dbReference>
<accession>A0A0C3C5P9</accession>
<organism evidence="2 3">
    <name type="scientific">Hebeloma cylindrosporum</name>
    <dbReference type="NCBI Taxonomy" id="76867"/>
    <lineage>
        <taxon>Eukaryota</taxon>
        <taxon>Fungi</taxon>
        <taxon>Dikarya</taxon>
        <taxon>Basidiomycota</taxon>
        <taxon>Agaricomycotina</taxon>
        <taxon>Agaricomycetes</taxon>
        <taxon>Agaricomycetidae</taxon>
        <taxon>Agaricales</taxon>
        <taxon>Agaricineae</taxon>
        <taxon>Hymenogastraceae</taxon>
        <taxon>Hebeloma</taxon>
    </lineage>
</organism>
<proteinExistence type="predicted"/>
<gene>
    <name evidence="2" type="ORF">M413DRAFT_239354</name>
</gene>
<name>A0A0C3C5P9_HEBCY</name>
<reference evidence="2 3" key="1">
    <citation type="submission" date="2014-04" db="EMBL/GenBank/DDBJ databases">
        <authorList>
            <consortium name="DOE Joint Genome Institute"/>
            <person name="Kuo A."/>
            <person name="Gay G."/>
            <person name="Dore J."/>
            <person name="Kohler A."/>
            <person name="Nagy L.G."/>
            <person name="Floudas D."/>
            <person name="Copeland A."/>
            <person name="Barry K.W."/>
            <person name="Cichocki N."/>
            <person name="Veneault-Fourrey C."/>
            <person name="LaButti K."/>
            <person name="Lindquist E.A."/>
            <person name="Lipzen A."/>
            <person name="Lundell T."/>
            <person name="Morin E."/>
            <person name="Murat C."/>
            <person name="Sun H."/>
            <person name="Tunlid A."/>
            <person name="Henrissat B."/>
            <person name="Grigoriev I.V."/>
            <person name="Hibbett D.S."/>
            <person name="Martin F."/>
            <person name="Nordberg H.P."/>
            <person name="Cantor M.N."/>
            <person name="Hua S.X."/>
        </authorList>
    </citation>
    <scope>NUCLEOTIDE SEQUENCE [LARGE SCALE GENOMIC DNA]</scope>
    <source>
        <strain evidence="3">h7</strain>
    </source>
</reference>
<dbReference type="HOGENOM" id="CLU_2622302_0_0_1"/>
<protein>
    <submittedName>
        <fullName evidence="2">Uncharacterized protein</fullName>
    </submittedName>
</protein>
<dbReference type="Proteomes" id="UP000053424">
    <property type="component" value="Unassembled WGS sequence"/>
</dbReference>
<evidence type="ECO:0000256" key="1">
    <source>
        <dbReference type="SAM" id="MobiDB-lite"/>
    </source>
</evidence>
<sequence>MPSTHTAGSLNMQANVIWNHVRNGCMMQRKSQPPHLSPEPAVNKNKKEKKGNNSASSRKPTPEEVEIDQANHSIHSHS</sequence>
<dbReference type="AlphaFoldDB" id="A0A0C3C5P9"/>
<feature type="region of interest" description="Disordered" evidence="1">
    <location>
        <begin position="23"/>
        <end position="78"/>
    </location>
</feature>